<dbReference type="RefSeq" id="WP_212326039.1">
    <property type="nucleotide sequence ID" value="NZ_AP024463.1"/>
</dbReference>
<dbReference type="InterPro" id="IPR013785">
    <property type="entry name" value="Aldolase_TIM"/>
</dbReference>
<accession>A0ABX7Y7P9</accession>
<proteinExistence type="predicted"/>
<evidence type="ECO:0008006" key="4">
    <source>
        <dbReference type="Google" id="ProtNLM"/>
    </source>
</evidence>
<gene>
    <name evidence="2" type="ORF">J5A65_04965</name>
</gene>
<name>A0ABX7Y7P9_9ACTN</name>
<dbReference type="Pfam" id="PF00923">
    <property type="entry name" value="TAL_FSA"/>
    <property type="match status" value="1"/>
</dbReference>
<evidence type="ECO:0000256" key="1">
    <source>
        <dbReference type="ARBA" id="ARBA00023270"/>
    </source>
</evidence>
<evidence type="ECO:0000313" key="2">
    <source>
        <dbReference type="EMBL" id="QUC09077.1"/>
    </source>
</evidence>
<dbReference type="Proteomes" id="UP000678513">
    <property type="component" value="Chromosome"/>
</dbReference>
<sequence>MTKVYVDSADVEECAYWFATGLVVGTTANSTLVRTAGALSLCDLAGQLLALDPTELHLQVLPEDPAEAFDQARTLAAQGDKVRVKIPLLTGSGELRTSLISRCAQNGIKVNVTACTTPGQAMAAVGLGVSHVSLLWCRMRDAGINPARALKQVTAHRDRSGLSAKTVIGSIRKPADASDALAAGAQYRRQFCGRGWPRTRAACLLNSSAPTLSTSRCERRDG</sequence>
<dbReference type="InterPro" id="IPR001585">
    <property type="entry name" value="TAL/FSA"/>
</dbReference>
<dbReference type="SUPFAM" id="SSF51569">
    <property type="entry name" value="Aldolase"/>
    <property type="match status" value="1"/>
</dbReference>
<dbReference type="EMBL" id="CP072384">
    <property type="protein sequence ID" value="QUC09077.1"/>
    <property type="molecule type" value="Genomic_DNA"/>
</dbReference>
<dbReference type="Gene3D" id="3.20.20.70">
    <property type="entry name" value="Aldolase class I"/>
    <property type="match status" value="1"/>
</dbReference>
<keyword evidence="3" id="KW-1185">Reference proteome</keyword>
<keyword evidence="1" id="KW-0704">Schiff base</keyword>
<reference evidence="2 3" key="1">
    <citation type="submission" date="2021-03" db="EMBL/GenBank/DDBJ databases">
        <title>Human Oral Microbial Genomes.</title>
        <authorList>
            <person name="Johnston C.D."/>
            <person name="Chen T."/>
            <person name="Dewhirst F.E."/>
        </authorList>
    </citation>
    <scope>NUCLEOTIDE SEQUENCE [LARGE SCALE GENOMIC DNA]</scope>
    <source>
        <strain evidence="2 3">DSMZ 100122</strain>
    </source>
</reference>
<protein>
    <recommendedName>
        <fullName evidence="4">Transaldolase</fullName>
    </recommendedName>
</protein>
<organism evidence="2 3">
    <name type="scientific">Arachnia rubra</name>
    <dbReference type="NCBI Taxonomy" id="1547448"/>
    <lineage>
        <taxon>Bacteria</taxon>
        <taxon>Bacillati</taxon>
        <taxon>Actinomycetota</taxon>
        <taxon>Actinomycetes</taxon>
        <taxon>Propionibacteriales</taxon>
        <taxon>Propionibacteriaceae</taxon>
        <taxon>Arachnia</taxon>
    </lineage>
</organism>
<evidence type="ECO:0000313" key="3">
    <source>
        <dbReference type="Proteomes" id="UP000678513"/>
    </source>
</evidence>